<dbReference type="OrthoDB" id="1452960at2"/>
<evidence type="ECO:0000313" key="2">
    <source>
        <dbReference type="Proteomes" id="UP000323930"/>
    </source>
</evidence>
<evidence type="ECO:0000313" key="1">
    <source>
        <dbReference type="EMBL" id="TYA78596.1"/>
    </source>
</evidence>
<reference evidence="1 2" key="1">
    <citation type="submission" date="2019-08" db="EMBL/GenBank/DDBJ databases">
        <title>Seonamhaeicola sediminis sp. nov., isolated from marine sediment.</title>
        <authorList>
            <person name="Cao W.R."/>
        </authorList>
    </citation>
    <scope>NUCLEOTIDE SEQUENCE [LARGE SCALE GENOMIC DNA]</scope>
    <source>
        <strain evidence="1 2">B011</strain>
    </source>
</reference>
<dbReference type="RefSeq" id="WP_148541752.1">
    <property type="nucleotide sequence ID" value="NZ_VSDQ01000577.1"/>
</dbReference>
<name>A0A5D0I4I0_9FLAO</name>
<dbReference type="Proteomes" id="UP000323930">
    <property type="component" value="Unassembled WGS sequence"/>
</dbReference>
<proteinExistence type="predicted"/>
<comment type="caution">
    <text evidence="1">The sequence shown here is derived from an EMBL/GenBank/DDBJ whole genome shotgun (WGS) entry which is preliminary data.</text>
</comment>
<gene>
    <name evidence="1" type="ORF">FUA24_09595</name>
</gene>
<protein>
    <recommendedName>
        <fullName evidence="3">Lipoprotein</fullName>
    </recommendedName>
</protein>
<dbReference type="AlphaFoldDB" id="A0A5D0I4I0"/>
<sequence>MKKYMILLLVFLISLIGCKNELKKEEVVATDSDKKEAEQPKGAWKVDKEFDEKGNLIHYDSIYSWSSGTSLDDLTSVEKDSMLNNFESKFYSRFSQFKNEGFGDIFQKDSLFGNYFFNDGFFDSDFGTDFMELDKTHKRMMDRHRNFLEKYRLDFNNKEKDSL</sequence>
<organism evidence="1 2">
    <name type="scientific">Seonamhaeicola marinus</name>
    <dbReference type="NCBI Taxonomy" id="1912246"/>
    <lineage>
        <taxon>Bacteria</taxon>
        <taxon>Pseudomonadati</taxon>
        <taxon>Bacteroidota</taxon>
        <taxon>Flavobacteriia</taxon>
        <taxon>Flavobacteriales</taxon>
        <taxon>Flavobacteriaceae</taxon>
    </lineage>
</organism>
<dbReference type="EMBL" id="VSDQ01000577">
    <property type="protein sequence ID" value="TYA78596.1"/>
    <property type="molecule type" value="Genomic_DNA"/>
</dbReference>
<keyword evidence="2" id="KW-1185">Reference proteome</keyword>
<dbReference type="PROSITE" id="PS51257">
    <property type="entry name" value="PROKAR_LIPOPROTEIN"/>
    <property type="match status" value="1"/>
</dbReference>
<accession>A0A5D0I4I0</accession>
<evidence type="ECO:0008006" key="3">
    <source>
        <dbReference type="Google" id="ProtNLM"/>
    </source>
</evidence>